<gene>
    <name evidence="2" type="ORF">ACFQO9_17315</name>
</gene>
<dbReference type="RefSeq" id="WP_378182265.1">
    <property type="nucleotide sequence ID" value="NZ_JBHTCR010000010.1"/>
</dbReference>
<keyword evidence="3" id="KW-1185">Reference proteome</keyword>
<dbReference type="Proteomes" id="UP001596550">
    <property type="component" value="Unassembled WGS sequence"/>
</dbReference>
<evidence type="ECO:0000313" key="2">
    <source>
        <dbReference type="EMBL" id="MFC7348480.1"/>
    </source>
</evidence>
<evidence type="ECO:0000313" key="3">
    <source>
        <dbReference type="Proteomes" id="UP001596550"/>
    </source>
</evidence>
<evidence type="ECO:0000256" key="1">
    <source>
        <dbReference type="SAM" id="MobiDB-lite"/>
    </source>
</evidence>
<comment type="caution">
    <text evidence="2">The sequence shown here is derived from an EMBL/GenBank/DDBJ whole genome shotgun (WGS) entry which is preliminary data.</text>
</comment>
<protein>
    <submittedName>
        <fullName evidence="2">Uncharacterized protein</fullName>
    </submittedName>
</protein>
<feature type="region of interest" description="Disordered" evidence="1">
    <location>
        <begin position="1"/>
        <end position="22"/>
    </location>
</feature>
<name>A0ABW2M4X8_9FLAO</name>
<proteinExistence type="predicted"/>
<sequence length="88" mass="10186">MLSRDGIRSLGNPELIGGKDADNPLSRNVYERTWQKDDIFLLQDGLNLPIVTQNFIDCLSELNIKLNEKDGVWFRPVNWIDENKNIIE</sequence>
<organism evidence="2 3">
    <name type="scientific">Chryseobacterium zhengzhouense</name>
    <dbReference type="NCBI Taxonomy" id="1636086"/>
    <lineage>
        <taxon>Bacteria</taxon>
        <taxon>Pseudomonadati</taxon>
        <taxon>Bacteroidota</taxon>
        <taxon>Flavobacteriia</taxon>
        <taxon>Flavobacteriales</taxon>
        <taxon>Weeksellaceae</taxon>
        <taxon>Chryseobacterium group</taxon>
        <taxon>Chryseobacterium</taxon>
    </lineage>
</organism>
<accession>A0ABW2M4X8</accession>
<dbReference type="EMBL" id="JBHTCR010000010">
    <property type="protein sequence ID" value="MFC7348480.1"/>
    <property type="molecule type" value="Genomic_DNA"/>
</dbReference>
<reference evidence="3" key="1">
    <citation type="journal article" date="2019" name="Int. J. Syst. Evol. Microbiol.">
        <title>The Global Catalogue of Microorganisms (GCM) 10K type strain sequencing project: providing services to taxonomists for standard genome sequencing and annotation.</title>
        <authorList>
            <consortium name="The Broad Institute Genomics Platform"/>
            <consortium name="The Broad Institute Genome Sequencing Center for Infectious Disease"/>
            <person name="Wu L."/>
            <person name="Ma J."/>
        </authorList>
    </citation>
    <scope>NUCLEOTIDE SEQUENCE [LARGE SCALE GENOMIC DNA]</scope>
    <source>
        <strain evidence="3">CCUG 54781</strain>
    </source>
</reference>